<dbReference type="InterPro" id="IPR011856">
    <property type="entry name" value="tRNA_endonuc-like_dom_sf"/>
</dbReference>
<dbReference type="GO" id="GO:0004519">
    <property type="term" value="F:endonuclease activity"/>
    <property type="evidence" value="ECO:0007669"/>
    <property type="project" value="UniProtKB-KW"/>
</dbReference>
<comment type="caution">
    <text evidence="3">The sequence shown here is derived from an EMBL/GenBank/DDBJ whole genome shotgun (WGS) entry which is preliminary data.</text>
</comment>
<protein>
    <recommendedName>
        <fullName evidence="2">UPF0102 protein C8N32_12418</fullName>
    </recommendedName>
</protein>
<dbReference type="PANTHER" id="PTHR34039:SF1">
    <property type="entry name" value="UPF0102 PROTEIN YRAN"/>
    <property type="match status" value="1"/>
</dbReference>
<dbReference type="Pfam" id="PF02021">
    <property type="entry name" value="UPF0102"/>
    <property type="match status" value="1"/>
</dbReference>
<dbReference type="RefSeq" id="WP_107893499.1">
    <property type="nucleotide sequence ID" value="NZ_NHSI01000040.1"/>
</dbReference>
<comment type="similarity">
    <text evidence="1 2">Belongs to the UPF0102 family.</text>
</comment>
<evidence type="ECO:0000313" key="4">
    <source>
        <dbReference type="Proteomes" id="UP000243859"/>
    </source>
</evidence>
<organism evidence="3 4">
    <name type="scientific">Rhodovulum imhoffii</name>
    <dbReference type="NCBI Taxonomy" id="365340"/>
    <lineage>
        <taxon>Bacteria</taxon>
        <taxon>Pseudomonadati</taxon>
        <taxon>Pseudomonadota</taxon>
        <taxon>Alphaproteobacteria</taxon>
        <taxon>Rhodobacterales</taxon>
        <taxon>Paracoccaceae</taxon>
        <taxon>Rhodovulum</taxon>
    </lineage>
</organism>
<keyword evidence="3" id="KW-0540">Nuclease</keyword>
<dbReference type="PANTHER" id="PTHR34039">
    <property type="entry name" value="UPF0102 PROTEIN YRAN"/>
    <property type="match status" value="1"/>
</dbReference>
<keyword evidence="3" id="KW-0255">Endonuclease</keyword>
<dbReference type="InterPro" id="IPR003509">
    <property type="entry name" value="UPF0102_YraN-like"/>
</dbReference>
<proteinExistence type="inferred from homology"/>
<dbReference type="InterPro" id="IPR011335">
    <property type="entry name" value="Restrct_endonuc-II-like"/>
</dbReference>
<dbReference type="OrthoDB" id="9812968at2"/>
<reference evidence="3 4" key="1">
    <citation type="submission" date="2018-04" db="EMBL/GenBank/DDBJ databases">
        <title>Genomic Encyclopedia of Archaeal and Bacterial Type Strains, Phase II (KMG-II): from individual species to whole genera.</title>
        <authorList>
            <person name="Goeker M."/>
        </authorList>
    </citation>
    <scope>NUCLEOTIDE SEQUENCE [LARGE SCALE GENOMIC DNA]</scope>
    <source>
        <strain evidence="3 4">DSM 18064</strain>
    </source>
</reference>
<dbReference type="GO" id="GO:0003676">
    <property type="term" value="F:nucleic acid binding"/>
    <property type="evidence" value="ECO:0007669"/>
    <property type="project" value="InterPro"/>
</dbReference>
<accession>A0A2T5BNY8</accession>
<dbReference type="EMBL" id="QAAA01000024">
    <property type="protein sequence ID" value="PTN00724.1"/>
    <property type="molecule type" value="Genomic_DNA"/>
</dbReference>
<gene>
    <name evidence="3" type="ORF">C8N32_12418</name>
</gene>
<keyword evidence="3" id="KW-0378">Hydrolase</keyword>
<evidence type="ECO:0000313" key="3">
    <source>
        <dbReference type="EMBL" id="PTN00724.1"/>
    </source>
</evidence>
<evidence type="ECO:0000256" key="1">
    <source>
        <dbReference type="ARBA" id="ARBA00006738"/>
    </source>
</evidence>
<name>A0A2T5BNY8_9RHOB</name>
<dbReference type="Proteomes" id="UP000243859">
    <property type="component" value="Unassembled WGS sequence"/>
</dbReference>
<dbReference type="AlphaFoldDB" id="A0A2T5BNY8"/>
<dbReference type="SUPFAM" id="SSF52980">
    <property type="entry name" value="Restriction endonuclease-like"/>
    <property type="match status" value="1"/>
</dbReference>
<dbReference type="Gene3D" id="3.40.1350.10">
    <property type="match status" value="1"/>
</dbReference>
<evidence type="ECO:0000256" key="2">
    <source>
        <dbReference type="HAMAP-Rule" id="MF_00048"/>
    </source>
</evidence>
<keyword evidence="4" id="KW-1185">Reference proteome</keyword>
<sequence>MTGYHAGLAAEGIAARHYAALGLSVLAHRWRGKSGEIDLILRDGAGLVFVEVKHSTSFAWAASRLSPRQTRRICAAASEFLATRPRGQLTECRFDVALVDGQGRVEVIENALMA</sequence>
<dbReference type="HAMAP" id="MF_00048">
    <property type="entry name" value="UPF0102"/>
    <property type="match status" value="1"/>
</dbReference>